<dbReference type="PANTHER" id="PTHR47910">
    <property type="entry name" value="RIBULOSE BISPHOSPHATE CARBOXYLASE LARGE CHAIN, CATALYTIC DOMAIN-CONTAINING PROTEIN"/>
    <property type="match status" value="1"/>
</dbReference>
<gene>
    <name evidence="1" type="primary">LOC102584093</name>
</gene>
<dbReference type="AlphaFoldDB" id="M1BTJ1"/>
<dbReference type="PANTHER" id="PTHR47910:SF2">
    <property type="entry name" value="RIBULOSE BISPHOSPHATE CARBOXYLASE LARGE CHAIN, CATALYTIC DOMAIN-CONTAINING PROTEIN"/>
    <property type="match status" value="1"/>
</dbReference>
<dbReference type="SUPFAM" id="SSF50249">
    <property type="entry name" value="Nucleic acid-binding proteins"/>
    <property type="match status" value="2"/>
</dbReference>
<proteinExistence type="predicted"/>
<protein>
    <submittedName>
        <fullName evidence="1">70 kDa subunit of replication protein A</fullName>
    </submittedName>
</protein>
<dbReference type="ExpressionAtlas" id="M1BTJ1">
    <property type="expression patterns" value="baseline"/>
</dbReference>
<accession>M1BTJ1</accession>
<reference evidence="2" key="1">
    <citation type="journal article" date="2011" name="Nature">
        <title>Genome sequence and analysis of the tuber crop potato.</title>
        <authorList>
            <consortium name="The Potato Genome Sequencing Consortium"/>
        </authorList>
    </citation>
    <scope>NUCLEOTIDE SEQUENCE [LARGE SCALE GENOMIC DNA]</scope>
    <source>
        <strain evidence="2">cv. DM1-3 516 R44</strain>
    </source>
</reference>
<dbReference type="Gene3D" id="2.40.50.140">
    <property type="entry name" value="Nucleic acid-binding proteins"/>
    <property type="match status" value="2"/>
</dbReference>
<reference evidence="1" key="2">
    <citation type="submission" date="2015-06" db="UniProtKB">
        <authorList>
            <consortium name="EnsemblPlants"/>
        </authorList>
    </citation>
    <scope>IDENTIFICATION</scope>
    <source>
        <strain evidence="1">DM1-3 516 R44</strain>
    </source>
</reference>
<dbReference type="Gramene" id="PGSC0003DMT400052515">
    <property type="protein sequence ID" value="PGSC0003DMT400052515"/>
    <property type="gene ID" value="PGSC0003DMG400020377"/>
</dbReference>
<dbReference type="Proteomes" id="UP000011115">
    <property type="component" value="Unassembled WGS sequence"/>
</dbReference>
<dbReference type="EnsemblPlants" id="PGSC0003DMT400052515">
    <property type="protein sequence ID" value="PGSC0003DMT400052515"/>
    <property type="gene ID" value="PGSC0003DMG400020377"/>
</dbReference>
<evidence type="ECO:0000313" key="2">
    <source>
        <dbReference type="Proteomes" id="UP000011115"/>
    </source>
</evidence>
<evidence type="ECO:0000313" key="1">
    <source>
        <dbReference type="EnsemblPlants" id="PGSC0003DMT400052515"/>
    </source>
</evidence>
<dbReference type="OrthoDB" id="1304635at2759"/>
<sequence>MVLRLNIDRIELATRDWICKVQIVEIGRPRESLDKKCRFQIFILEDEEECQIKAVMYADEIGQYADKLKLMNTYFISTAKVKVSLTSYGKPIHKFYWVLDKETVIEHIKPSTELETSLPPPTKLNITTFDRIPHMMVDSAAEIDILAIVVRCGLQKYAGRTHHKCREITICDNQKNQFLLTLWDDFGEIEGNEIEDKMETAADLIVILGRNIRISTYQGTATLHFLPT</sequence>
<keyword evidence="2" id="KW-1185">Reference proteome</keyword>
<organism evidence="1 2">
    <name type="scientific">Solanum tuberosum</name>
    <name type="common">Potato</name>
    <dbReference type="NCBI Taxonomy" id="4113"/>
    <lineage>
        <taxon>Eukaryota</taxon>
        <taxon>Viridiplantae</taxon>
        <taxon>Streptophyta</taxon>
        <taxon>Embryophyta</taxon>
        <taxon>Tracheophyta</taxon>
        <taxon>Spermatophyta</taxon>
        <taxon>Magnoliopsida</taxon>
        <taxon>eudicotyledons</taxon>
        <taxon>Gunneridae</taxon>
        <taxon>Pentapetalae</taxon>
        <taxon>asterids</taxon>
        <taxon>lamiids</taxon>
        <taxon>Solanales</taxon>
        <taxon>Solanaceae</taxon>
        <taxon>Solanoideae</taxon>
        <taxon>Solaneae</taxon>
        <taxon>Solanum</taxon>
    </lineage>
</organism>
<dbReference type="InterPro" id="IPR012340">
    <property type="entry name" value="NA-bd_OB-fold"/>
</dbReference>
<name>M1BTJ1_SOLTU</name>